<dbReference type="SUPFAM" id="SSF103473">
    <property type="entry name" value="MFS general substrate transporter"/>
    <property type="match status" value="1"/>
</dbReference>
<dbReference type="InterPro" id="IPR050549">
    <property type="entry name" value="MFS_Trehalose_Transporter"/>
</dbReference>
<evidence type="ECO:0000256" key="2">
    <source>
        <dbReference type="ARBA" id="ARBA00022692"/>
    </source>
</evidence>
<feature type="transmembrane region" description="Helical" evidence="5">
    <location>
        <begin position="383"/>
        <end position="407"/>
    </location>
</feature>
<name>A0A835CUF9_APHGI</name>
<dbReference type="Pfam" id="PF00083">
    <property type="entry name" value="Sugar_tr"/>
    <property type="match status" value="1"/>
</dbReference>
<evidence type="ECO:0000256" key="1">
    <source>
        <dbReference type="ARBA" id="ARBA00004141"/>
    </source>
</evidence>
<feature type="transmembrane region" description="Helical" evidence="5">
    <location>
        <begin position="195"/>
        <end position="216"/>
    </location>
</feature>
<dbReference type="InterPro" id="IPR005829">
    <property type="entry name" value="Sugar_transporter_CS"/>
</dbReference>
<feature type="transmembrane region" description="Helical" evidence="5">
    <location>
        <begin position="83"/>
        <end position="101"/>
    </location>
</feature>
<feature type="transmembrane region" description="Helical" evidence="5">
    <location>
        <begin position="49"/>
        <end position="68"/>
    </location>
</feature>
<dbReference type="InterPro" id="IPR005828">
    <property type="entry name" value="MFS_sugar_transport-like"/>
</dbReference>
<dbReference type="PROSITE" id="PS00217">
    <property type="entry name" value="SUGAR_TRANSPORT_2"/>
    <property type="match status" value="1"/>
</dbReference>
<dbReference type="InterPro" id="IPR020846">
    <property type="entry name" value="MFS_dom"/>
</dbReference>
<keyword evidence="4 5" id="KW-0472">Membrane</keyword>
<reference evidence="7 8" key="1">
    <citation type="submission" date="2020-08" db="EMBL/GenBank/DDBJ databases">
        <title>Aphidius gifuensis genome sequencing and assembly.</title>
        <authorList>
            <person name="Du Z."/>
        </authorList>
    </citation>
    <scope>NUCLEOTIDE SEQUENCE [LARGE SCALE GENOMIC DNA]</scope>
    <source>
        <strain evidence="7">YNYX2018</strain>
        <tissue evidence="7">Adults</tissue>
    </source>
</reference>
<comment type="caution">
    <text evidence="7">The sequence shown here is derived from an EMBL/GenBank/DDBJ whole genome shotgun (WGS) entry which is preliminary data.</text>
</comment>
<evidence type="ECO:0000259" key="6">
    <source>
        <dbReference type="PROSITE" id="PS50850"/>
    </source>
</evidence>
<feature type="transmembrane region" description="Helical" evidence="5">
    <location>
        <begin position="320"/>
        <end position="341"/>
    </location>
</feature>
<proteinExistence type="predicted"/>
<dbReference type="PROSITE" id="PS50850">
    <property type="entry name" value="MFS"/>
    <property type="match status" value="1"/>
</dbReference>
<feature type="transmembrane region" description="Helical" evidence="5">
    <location>
        <begin position="348"/>
        <end position="371"/>
    </location>
</feature>
<dbReference type="FunFam" id="1.20.1250.20:FF:000249">
    <property type="entry name" value="facilitated trehalose transporter Tret1"/>
    <property type="match status" value="1"/>
</dbReference>
<evidence type="ECO:0000313" key="8">
    <source>
        <dbReference type="Proteomes" id="UP000639338"/>
    </source>
</evidence>
<feature type="transmembrane region" description="Helical" evidence="5">
    <location>
        <begin position="136"/>
        <end position="158"/>
    </location>
</feature>
<feature type="transmembrane region" description="Helical" evidence="5">
    <location>
        <begin position="113"/>
        <end position="130"/>
    </location>
</feature>
<dbReference type="Gene3D" id="1.20.1250.20">
    <property type="entry name" value="MFS general substrate transporter like domains"/>
    <property type="match status" value="1"/>
</dbReference>
<evidence type="ECO:0000256" key="5">
    <source>
        <dbReference type="SAM" id="Phobius"/>
    </source>
</evidence>
<protein>
    <recommendedName>
        <fullName evidence="6">Major facilitator superfamily (MFS) profile domain-containing protein</fullName>
    </recommendedName>
</protein>
<gene>
    <name evidence="7" type="ORF">HCN44_002024</name>
</gene>
<organism evidence="7 8">
    <name type="scientific">Aphidius gifuensis</name>
    <name type="common">Parasitoid wasp</name>
    <dbReference type="NCBI Taxonomy" id="684658"/>
    <lineage>
        <taxon>Eukaryota</taxon>
        <taxon>Metazoa</taxon>
        <taxon>Ecdysozoa</taxon>
        <taxon>Arthropoda</taxon>
        <taxon>Hexapoda</taxon>
        <taxon>Insecta</taxon>
        <taxon>Pterygota</taxon>
        <taxon>Neoptera</taxon>
        <taxon>Endopterygota</taxon>
        <taxon>Hymenoptera</taxon>
        <taxon>Apocrita</taxon>
        <taxon>Ichneumonoidea</taxon>
        <taxon>Braconidae</taxon>
        <taxon>Aphidiinae</taxon>
        <taxon>Aphidius</taxon>
    </lineage>
</organism>
<keyword evidence="3 5" id="KW-1133">Transmembrane helix</keyword>
<feature type="transmembrane region" description="Helical" evidence="5">
    <location>
        <begin position="170"/>
        <end position="189"/>
    </location>
</feature>
<accession>A0A835CUF9</accession>
<dbReference type="OrthoDB" id="6133115at2759"/>
<dbReference type="GO" id="GO:0022857">
    <property type="term" value="F:transmembrane transporter activity"/>
    <property type="evidence" value="ECO:0007669"/>
    <property type="project" value="InterPro"/>
</dbReference>
<dbReference type="AlphaFoldDB" id="A0A835CUF9"/>
<dbReference type="PANTHER" id="PTHR48021:SF39">
    <property type="entry name" value="MAJOR FACILITATOR SUPERFAMILY (MFS) PROFILE DOMAIN-CONTAINING PROTEIN"/>
    <property type="match status" value="1"/>
</dbReference>
<comment type="subcellular location">
    <subcellularLocation>
        <location evidence="1">Membrane</location>
        <topology evidence="1">Multi-pass membrane protein</topology>
    </subcellularLocation>
</comment>
<feature type="domain" description="Major facilitator superfamily (MFS) profile" evidence="6">
    <location>
        <begin position="41"/>
        <end position="474"/>
    </location>
</feature>
<feature type="transmembrane region" description="Helical" evidence="5">
    <location>
        <begin position="280"/>
        <end position="300"/>
    </location>
</feature>
<dbReference type="InterPro" id="IPR036259">
    <property type="entry name" value="MFS_trans_sf"/>
</dbReference>
<dbReference type="EMBL" id="JACMRX010000001">
    <property type="protein sequence ID" value="KAF7996392.1"/>
    <property type="molecule type" value="Genomic_DNA"/>
</dbReference>
<keyword evidence="8" id="KW-1185">Reference proteome</keyword>
<evidence type="ECO:0000256" key="4">
    <source>
        <dbReference type="ARBA" id="ARBA00023136"/>
    </source>
</evidence>
<dbReference type="PANTHER" id="PTHR48021">
    <property type="match status" value="1"/>
</dbReference>
<sequence length="523" mass="57991">MTATTEIIVRPDRNVVPRELNGSSQEKKEETTKLRQAMPQVCAVGAKNLLLLTFGSTLGFPTILIPALNEKNSDISATRSDLAWISSINLFAVPFGCLFSGPISTYLGRKRTMQLSMIPFISAWLLFYYSTTPEMLFLALSLTGLTGGLVEAPILTYVAEVTQPHLRGMLSATSTMAVILGIFSQFLTGKFITNWRVICLVNLIYPVLCFTALSLVPESPYWLTGKGRIQEAERALCWLRGWVSPSHIREELQSICNIVQNDNVHGVKLKSWEEYKKRTFIMPFILVILSFFISAFGGSATLQTYSVQIFDEMKAPLDKYTATVFLGLAELIGTAVCVTAIHFTGKRIINFASIIGTGICFFSSALYLYLIRHNLLDAHNYTWIPTTFLIGSAFLSHMGIRLLAWILAGEVFPVKVRAFATGAAASIGYIFTSIVNKSFLDMSSGLGLSGTFLFYAGVNLFGLIILYFLLPETEGRTLQEIEEHYAGIQNLKYKPKNDKLSIKEKWAASNQAISTDIDAESKL</sequence>
<evidence type="ECO:0000256" key="3">
    <source>
        <dbReference type="ARBA" id="ARBA00022989"/>
    </source>
</evidence>
<evidence type="ECO:0000313" key="7">
    <source>
        <dbReference type="EMBL" id="KAF7996392.1"/>
    </source>
</evidence>
<dbReference type="GO" id="GO:0016020">
    <property type="term" value="C:membrane"/>
    <property type="evidence" value="ECO:0007669"/>
    <property type="project" value="UniProtKB-SubCell"/>
</dbReference>
<dbReference type="Proteomes" id="UP000639338">
    <property type="component" value="Unassembled WGS sequence"/>
</dbReference>
<keyword evidence="2 5" id="KW-0812">Transmembrane</keyword>
<feature type="transmembrane region" description="Helical" evidence="5">
    <location>
        <begin position="452"/>
        <end position="470"/>
    </location>
</feature>
<feature type="transmembrane region" description="Helical" evidence="5">
    <location>
        <begin position="419"/>
        <end position="440"/>
    </location>
</feature>